<evidence type="ECO:0000256" key="5">
    <source>
        <dbReference type="ARBA" id="ARBA00023266"/>
    </source>
</evidence>
<dbReference type="EMBL" id="SMGG01000003">
    <property type="protein sequence ID" value="TCK61538.1"/>
    <property type="molecule type" value="Genomic_DNA"/>
</dbReference>
<dbReference type="GO" id="GO:0016260">
    <property type="term" value="P:selenocysteine biosynthetic process"/>
    <property type="evidence" value="ECO:0007669"/>
    <property type="project" value="TreeGrafter"/>
</dbReference>
<name>A0A4R1KAL0_9BACT</name>
<dbReference type="InterPro" id="IPR036921">
    <property type="entry name" value="PurM-like_N_sf"/>
</dbReference>
<dbReference type="InterPro" id="IPR010918">
    <property type="entry name" value="PurM-like_C_dom"/>
</dbReference>
<dbReference type="PANTHER" id="PTHR10256">
    <property type="entry name" value="SELENIDE, WATER DIKINASE"/>
    <property type="match status" value="1"/>
</dbReference>
<comment type="caution">
    <text evidence="8">The sequence shown here is derived from an EMBL/GenBank/DDBJ whole genome shotgun (WGS) entry which is preliminary data.</text>
</comment>
<dbReference type="Pfam" id="PF02769">
    <property type="entry name" value="AIRS_C"/>
    <property type="match status" value="1"/>
</dbReference>
<protein>
    <submittedName>
        <fullName evidence="8">Selenophosphate synthase</fullName>
    </submittedName>
</protein>
<evidence type="ECO:0000259" key="7">
    <source>
        <dbReference type="Pfam" id="PF02769"/>
    </source>
</evidence>
<dbReference type="GO" id="GO:0005737">
    <property type="term" value="C:cytoplasm"/>
    <property type="evidence" value="ECO:0007669"/>
    <property type="project" value="TreeGrafter"/>
</dbReference>
<evidence type="ECO:0000256" key="1">
    <source>
        <dbReference type="ARBA" id="ARBA00022679"/>
    </source>
</evidence>
<proteinExistence type="predicted"/>
<dbReference type="PANTHER" id="PTHR10256:SF0">
    <property type="entry name" value="INACTIVE SELENIDE, WATER DIKINASE-LIKE PROTEIN-RELATED"/>
    <property type="match status" value="1"/>
</dbReference>
<evidence type="ECO:0000259" key="6">
    <source>
        <dbReference type="Pfam" id="PF00586"/>
    </source>
</evidence>
<dbReference type="SUPFAM" id="SSF56042">
    <property type="entry name" value="PurM C-terminal domain-like"/>
    <property type="match status" value="1"/>
</dbReference>
<keyword evidence="5" id="KW-0711">Selenium</keyword>
<dbReference type="GO" id="GO:0004756">
    <property type="term" value="F:selenide, water dikinase activity"/>
    <property type="evidence" value="ECO:0007669"/>
    <property type="project" value="TreeGrafter"/>
</dbReference>
<reference evidence="8 9" key="1">
    <citation type="submission" date="2019-03" db="EMBL/GenBank/DDBJ databases">
        <title>Genomic Encyclopedia of Type Strains, Phase IV (KMG-IV): sequencing the most valuable type-strain genomes for metagenomic binning, comparative biology and taxonomic classification.</title>
        <authorList>
            <person name="Goeker M."/>
        </authorList>
    </citation>
    <scope>NUCLEOTIDE SEQUENCE [LARGE SCALE GENOMIC DNA]</scope>
    <source>
        <strain evidence="8 9">DSM 24984</strain>
    </source>
</reference>
<dbReference type="Gene3D" id="3.30.1330.10">
    <property type="entry name" value="PurM-like, N-terminal domain"/>
    <property type="match status" value="1"/>
</dbReference>
<dbReference type="GO" id="GO:0005524">
    <property type="term" value="F:ATP binding"/>
    <property type="evidence" value="ECO:0007669"/>
    <property type="project" value="UniProtKB-KW"/>
</dbReference>
<dbReference type="Pfam" id="PF00586">
    <property type="entry name" value="AIRS"/>
    <property type="match status" value="1"/>
</dbReference>
<dbReference type="NCBIfam" id="TIGR00476">
    <property type="entry name" value="selD"/>
    <property type="match status" value="1"/>
</dbReference>
<dbReference type="Gene3D" id="3.90.650.10">
    <property type="entry name" value="PurM-like C-terminal domain"/>
    <property type="match status" value="1"/>
</dbReference>
<evidence type="ECO:0000256" key="2">
    <source>
        <dbReference type="ARBA" id="ARBA00022741"/>
    </source>
</evidence>
<keyword evidence="9" id="KW-1185">Reference proteome</keyword>
<evidence type="ECO:0000256" key="4">
    <source>
        <dbReference type="ARBA" id="ARBA00022840"/>
    </source>
</evidence>
<organism evidence="8 9">
    <name type="scientific">Seleniivibrio woodruffii</name>
    <dbReference type="NCBI Taxonomy" id="1078050"/>
    <lineage>
        <taxon>Bacteria</taxon>
        <taxon>Pseudomonadati</taxon>
        <taxon>Deferribacterota</taxon>
        <taxon>Deferribacteres</taxon>
        <taxon>Deferribacterales</taxon>
        <taxon>Geovibrionaceae</taxon>
        <taxon>Seleniivibrio</taxon>
    </lineage>
</organism>
<dbReference type="PIRSF" id="PIRSF036407">
    <property type="entry name" value="Selenphspht_syn"/>
    <property type="match status" value="1"/>
</dbReference>
<dbReference type="SUPFAM" id="SSF55326">
    <property type="entry name" value="PurM N-terminal domain-like"/>
    <property type="match status" value="1"/>
</dbReference>
<sequence>MGFETGDDAAVFDLGNGSYLVQTVDFITPVLDDPYLFGRVSALNSLSDVYAMGGRPLTALSVFLLNCSLEADSIKAMLQGAADECAAAGAALCGGHTVADKEIKLGFSVTGIIEDGRIYKNFGLRAGDALIYTKKLGVGLVTTALKAGKASDEHIKAVADTMLLSNRNASGVLRQFDVSACTDITGFGMAGHGYEMAKGSGVTINFDSKCFAFQDGAKDYASQFIIPGGAYANEEFVKPFCGYSAAADNSHMLFFDPQTSGGLLIGVAEKEAEAMVRVLSSVGYPDASVVGIATEKTDKSVIFI</sequence>
<accession>A0A4R1KAL0</accession>
<keyword evidence="4" id="KW-0067">ATP-binding</keyword>
<gene>
    <name evidence="8" type="ORF">C8D98_0038</name>
</gene>
<feature type="domain" description="PurM-like N-terminal" evidence="6">
    <location>
        <begin position="6"/>
        <end position="113"/>
    </location>
</feature>
<keyword evidence="3" id="KW-0418">Kinase</keyword>
<keyword evidence="2" id="KW-0547">Nucleotide-binding</keyword>
<evidence type="ECO:0000313" key="8">
    <source>
        <dbReference type="EMBL" id="TCK61538.1"/>
    </source>
</evidence>
<dbReference type="InterPro" id="IPR004536">
    <property type="entry name" value="SPS/SelD"/>
</dbReference>
<dbReference type="InterPro" id="IPR016188">
    <property type="entry name" value="PurM-like_N"/>
</dbReference>
<keyword evidence="1" id="KW-0808">Transferase</keyword>
<evidence type="ECO:0000256" key="3">
    <source>
        <dbReference type="ARBA" id="ARBA00022777"/>
    </source>
</evidence>
<feature type="domain" description="PurM-like C-terminal" evidence="7">
    <location>
        <begin position="125"/>
        <end position="302"/>
    </location>
</feature>
<evidence type="ECO:0000313" key="9">
    <source>
        <dbReference type="Proteomes" id="UP000294614"/>
    </source>
</evidence>
<dbReference type="Proteomes" id="UP000294614">
    <property type="component" value="Unassembled WGS sequence"/>
</dbReference>
<dbReference type="AlphaFoldDB" id="A0A4R1KAL0"/>
<dbReference type="InterPro" id="IPR036676">
    <property type="entry name" value="PurM-like_C_sf"/>
</dbReference>